<proteinExistence type="inferred from homology"/>
<keyword evidence="3" id="KW-1185">Reference proteome</keyword>
<dbReference type="EMBL" id="VUMU01000001">
    <property type="protein sequence ID" value="MST56748.1"/>
    <property type="molecule type" value="Genomic_DNA"/>
</dbReference>
<reference evidence="2 3" key="1">
    <citation type="submission" date="2019-08" db="EMBL/GenBank/DDBJ databases">
        <title>In-depth cultivation of the pig gut microbiome towards novel bacterial diversity and tailored functional studies.</title>
        <authorList>
            <person name="Wylensek D."/>
            <person name="Hitch T.C.A."/>
            <person name="Clavel T."/>
        </authorList>
    </citation>
    <scope>NUCLEOTIDE SEQUENCE [LARGE SCALE GENOMIC DNA]</scope>
    <source>
        <strain evidence="2 3">WCA3-601-WT-6H</strain>
    </source>
</reference>
<dbReference type="Proteomes" id="UP000476055">
    <property type="component" value="Unassembled WGS sequence"/>
</dbReference>
<dbReference type="InterPro" id="IPR007169">
    <property type="entry name" value="RemA-like"/>
</dbReference>
<comment type="caution">
    <text evidence="2">The sequence shown here is derived from an EMBL/GenBank/DDBJ whole genome shotgun (WGS) entry which is preliminary data.</text>
</comment>
<evidence type="ECO:0000256" key="1">
    <source>
        <dbReference type="HAMAP-Rule" id="MF_01503"/>
    </source>
</evidence>
<dbReference type="AlphaFoldDB" id="A0A6L5YFI7"/>
<evidence type="ECO:0000313" key="3">
    <source>
        <dbReference type="Proteomes" id="UP000476055"/>
    </source>
</evidence>
<dbReference type="PANTHER" id="PTHR38449">
    <property type="entry name" value="REGULATORY PROTEIN TM_1690-RELATED"/>
    <property type="match status" value="1"/>
</dbReference>
<dbReference type="RefSeq" id="WP_118550609.1">
    <property type="nucleotide sequence ID" value="NZ_DAWCKG010000004.1"/>
</dbReference>
<sequence>MNRLIHVGFGNIVNTDKIIAIVSPESAPIKRLVQKAKETGLAIDATQGRRTKSVLVMENSQIVLSALLPETIAGRAQALWPEDEKEDSEEDAE</sequence>
<evidence type="ECO:0000313" key="2">
    <source>
        <dbReference type="EMBL" id="MST56748.1"/>
    </source>
</evidence>
<protein>
    <recommendedName>
        <fullName evidence="1">Putative regulatory protein FYJ59_00535</fullName>
    </recommendedName>
</protein>
<dbReference type="NCBIfam" id="NF003315">
    <property type="entry name" value="PRK04323.1"/>
    <property type="match status" value="1"/>
</dbReference>
<dbReference type="Pfam" id="PF04025">
    <property type="entry name" value="RemA-like"/>
    <property type="match status" value="1"/>
</dbReference>
<accession>A0A6L5YFI7</accession>
<name>A0A6L5YFI7_9FIRM</name>
<dbReference type="HAMAP" id="MF_01503">
    <property type="entry name" value="RemA"/>
    <property type="match status" value="1"/>
</dbReference>
<comment type="similarity">
    <text evidence="1">Belongs to the RemA family.</text>
</comment>
<dbReference type="PANTHER" id="PTHR38449:SF1">
    <property type="entry name" value="REGULATORY PROTEIN SSL2874-RELATED"/>
    <property type="match status" value="1"/>
</dbReference>
<gene>
    <name evidence="2" type="ORF">FYJ59_00535</name>
</gene>
<organism evidence="2 3">
    <name type="scientific">Waltera intestinalis</name>
    <dbReference type="NCBI Taxonomy" id="2606635"/>
    <lineage>
        <taxon>Bacteria</taxon>
        <taxon>Bacillati</taxon>
        <taxon>Bacillota</taxon>
        <taxon>Clostridia</taxon>
        <taxon>Lachnospirales</taxon>
        <taxon>Lachnospiraceae</taxon>
        <taxon>Waltera</taxon>
    </lineage>
</organism>